<protein>
    <submittedName>
        <fullName evidence="2">Uncharacterized protein</fullName>
    </submittedName>
</protein>
<reference evidence="2" key="1">
    <citation type="journal article" date="2021" name="Proc. Natl. Acad. Sci. U.S.A.">
        <title>A Catalog of Tens of Thousands of Viruses from Human Metagenomes Reveals Hidden Associations with Chronic Diseases.</title>
        <authorList>
            <person name="Tisza M.J."/>
            <person name="Buck C.B."/>
        </authorList>
    </citation>
    <scope>NUCLEOTIDE SEQUENCE</scope>
    <source>
        <strain evidence="2">Ctqve24</strain>
    </source>
</reference>
<keyword evidence="1" id="KW-0812">Transmembrane</keyword>
<feature type="transmembrane region" description="Helical" evidence="1">
    <location>
        <begin position="12"/>
        <end position="43"/>
    </location>
</feature>
<accession>A0A8S5MGG2</accession>
<organism evidence="2">
    <name type="scientific">Podoviridae sp. ctqve24</name>
    <dbReference type="NCBI Taxonomy" id="2826580"/>
    <lineage>
        <taxon>Viruses</taxon>
        <taxon>Duplodnaviria</taxon>
        <taxon>Heunggongvirae</taxon>
        <taxon>Uroviricota</taxon>
        <taxon>Caudoviricetes</taxon>
    </lineage>
</organism>
<dbReference type="EMBL" id="BK014901">
    <property type="protein sequence ID" value="DAD81421.1"/>
    <property type="molecule type" value="Genomic_DNA"/>
</dbReference>
<proteinExistence type="predicted"/>
<name>A0A8S5MGG2_9CAUD</name>
<evidence type="ECO:0000313" key="2">
    <source>
        <dbReference type="EMBL" id="DAD81421.1"/>
    </source>
</evidence>
<evidence type="ECO:0000256" key="1">
    <source>
        <dbReference type="SAM" id="Phobius"/>
    </source>
</evidence>
<keyword evidence="1" id="KW-0472">Membrane</keyword>
<keyword evidence="1" id="KW-1133">Transmembrane helix</keyword>
<sequence length="53" mass="6025">MFYETFKFLIKLAAIILLSSIGGPIGFAIVLIGFIIYLIIAFIKLISRNKYEK</sequence>